<dbReference type="AlphaFoldDB" id="A0A0A7LCC7"/>
<keyword evidence="2" id="KW-1185">Reference proteome</keyword>
<dbReference type="KEGG" id="mear:Mpt1_c07400"/>
<protein>
    <submittedName>
        <fullName evidence="1">Uncharacterized protein</fullName>
    </submittedName>
</protein>
<reference evidence="1 2" key="1">
    <citation type="journal article" date="2014" name="Appl. Environ. Microbiol.">
        <title>Comparative Genome Analysis of 'Candidatus Methanoplasma termitum' Indicates a New Mode of Energy Metabolism in the Seventh Order of Methanogens.</title>
        <authorList>
            <person name="Lang K."/>
            <person name="Schuldes J."/>
            <person name="Klingl A."/>
            <person name="Poehlein A."/>
            <person name="Daniel R."/>
            <person name="Brune A."/>
        </authorList>
    </citation>
    <scope>NUCLEOTIDE SEQUENCE [LARGE SCALE GENOMIC DNA]</scope>
    <source>
        <strain evidence="2">Mpt1</strain>
    </source>
</reference>
<name>A0A0A7LCC7_9ARCH</name>
<evidence type="ECO:0000313" key="2">
    <source>
        <dbReference type="Proteomes" id="UP000030787"/>
    </source>
</evidence>
<gene>
    <name evidence="1" type="ORF">Mpt1_c07400</name>
</gene>
<evidence type="ECO:0000313" key="1">
    <source>
        <dbReference type="EMBL" id="AIZ56623.1"/>
    </source>
</evidence>
<dbReference type="GeneID" id="24818408"/>
<proteinExistence type="predicted"/>
<dbReference type="RefSeq" id="WP_048112284.1">
    <property type="nucleotide sequence ID" value="NZ_CP010070.1"/>
</dbReference>
<sequence>MNHDKVLMKLTCADDVVQDVRPQRPDRFKLEWVDDSVKKILFKRERLNIVFKKEYAPDVPFMDLVGKNSDTFKAWVKHDCPIEITRTKNGCDIDFFSSDGIIFQLDDFVKEFNNLINITRPETTFYISSINGEPYSNSRATMERKMAGHIDEDDEDLMEADKRILAILK</sequence>
<dbReference type="EMBL" id="CP010070">
    <property type="protein sequence ID" value="AIZ56623.1"/>
    <property type="molecule type" value="Genomic_DNA"/>
</dbReference>
<accession>A0A0A7LCC7</accession>
<dbReference type="HOGENOM" id="CLU_1574903_0_0_2"/>
<organism evidence="1 2">
    <name type="scientific">Candidatus Methanoplasma termitum</name>
    <dbReference type="NCBI Taxonomy" id="1577791"/>
    <lineage>
        <taxon>Archaea</taxon>
        <taxon>Methanobacteriati</taxon>
        <taxon>Thermoplasmatota</taxon>
        <taxon>Thermoplasmata</taxon>
        <taxon>Methanomassiliicoccales</taxon>
        <taxon>Methanomassiliicoccaceae</taxon>
        <taxon>Candidatus Methanoplasma</taxon>
    </lineage>
</organism>
<dbReference type="Proteomes" id="UP000030787">
    <property type="component" value="Chromosome"/>
</dbReference>